<feature type="domain" description="EF-hand" evidence="2">
    <location>
        <begin position="41"/>
        <end position="76"/>
    </location>
</feature>
<dbReference type="AlphaFoldDB" id="A0A0L1JJM1"/>
<sequence length="82" mass="8671">MSRVSIGALLAMLMATSAFALSAEIDTDGDGMASLAEIQAFYPEVTEELFGEMDTDGDGYVNDEEFLTAVGAELIPDPETDS</sequence>
<feature type="chain" id="PRO_5005553633" evidence="1">
    <location>
        <begin position="21"/>
        <end position="82"/>
    </location>
</feature>
<dbReference type="EMBL" id="AQQZ01000022">
    <property type="protein sequence ID" value="KNG91945.1"/>
    <property type="molecule type" value="Genomic_DNA"/>
</dbReference>
<dbReference type="Proteomes" id="UP000036938">
    <property type="component" value="Unassembled WGS sequence"/>
</dbReference>
<keyword evidence="1" id="KW-0732">Signal</keyword>
<keyword evidence="4" id="KW-1185">Reference proteome</keyword>
<dbReference type="SUPFAM" id="SSF47473">
    <property type="entry name" value="EF-hand"/>
    <property type="match status" value="1"/>
</dbReference>
<dbReference type="GO" id="GO:0005509">
    <property type="term" value="F:calcium ion binding"/>
    <property type="evidence" value="ECO:0007669"/>
    <property type="project" value="InterPro"/>
</dbReference>
<dbReference type="PROSITE" id="PS00018">
    <property type="entry name" value="EF_HAND_1"/>
    <property type="match status" value="1"/>
</dbReference>
<dbReference type="InterPro" id="IPR011992">
    <property type="entry name" value="EF-hand-dom_pair"/>
</dbReference>
<comment type="caution">
    <text evidence="3">The sequence shown here is derived from an EMBL/GenBank/DDBJ whole genome shotgun (WGS) entry which is preliminary data.</text>
</comment>
<dbReference type="Gene3D" id="1.10.238.10">
    <property type="entry name" value="EF-hand"/>
    <property type="match status" value="1"/>
</dbReference>
<dbReference type="SMART" id="SM00054">
    <property type="entry name" value="EFh"/>
    <property type="match status" value="1"/>
</dbReference>
<dbReference type="OrthoDB" id="5470953at2"/>
<evidence type="ECO:0000313" key="3">
    <source>
        <dbReference type="EMBL" id="KNG91945.1"/>
    </source>
</evidence>
<feature type="signal peptide" evidence="1">
    <location>
        <begin position="1"/>
        <end position="20"/>
    </location>
</feature>
<evidence type="ECO:0000259" key="2">
    <source>
        <dbReference type="PROSITE" id="PS50222"/>
    </source>
</evidence>
<dbReference type="PROSITE" id="PS50222">
    <property type="entry name" value="EF_HAND_2"/>
    <property type="match status" value="1"/>
</dbReference>
<accession>A0A0L1JJM1</accession>
<reference evidence="3 4" key="1">
    <citation type="journal article" date="2015" name="Int. J. Syst. Evol. Microbiol.">
        <title>Aestuariivita atlantica sp. nov., isolated from deep sea sediment of the Atlantic Ocean.</title>
        <authorList>
            <person name="Li G."/>
            <person name="Lai Q."/>
            <person name="Du Y."/>
            <person name="Liu X."/>
            <person name="Sun F."/>
            <person name="Shao Z."/>
        </authorList>
    </citation>
    <scope>NUCLEOTIDE SEQUENCE [LARGE SCALE GENOMIC DNA]</scope>
    <source>
        <strain evidence="3 4">22II-S11-z3</strain>
    </source>
</reference>
<dbReference type="InterPro" id="IPR002048">
    <property type="entry name" value="EF_hand_dom"/>
</dbReference>
<evidence type="ECO:0000313" key="4">
    <source>
        <dbReference type="Proteomes" id="UP000036938"/>
    </source>
</evidence>
<organism evidence="3 4">
    <name type="scientific">Pseudaestuariivita atlantica</name>
    <dbReference type="NCBI Taxonomy" id="1317121"/>
    <lineage>
        <taxon>Bacteria</taxon>
        <taxon>Pseudomonadati</taxon>
        <taxon>Pseudomonadota</taxon>
        <taxon>Alphaproteobacteria</taxon>
        <taxon>Rhodobacterales</taxon>
        <taxon>Paracoccaceae</taxon>
        <taxon>Pseudaestuariivita</taxon>
    </lineage>
</organism>
<name>A0A0L1JJM1_9RHOB</name>
<dbReference type="InterPro" id="IPR018247">
    <property type="entry name" value="EF_Hand_1_Ca_BS"/>
</dbReference>
<evidence type="ECO:0000256" key="1">
    <source>
        <dbReference type="SAM" id="SignalP"/>
    </source>
</evidence>
<dbReference type="Pfam" id="PF00036">
    <property type="entry name" value="EF-hand_1"/>
    <property type="match status" value="1"/>
</dbReference>
<dbReference type="STRING" id="1317121.ATO11_20000"/>
<gene>
    <name evidence="3" type="ORF">ATO11_20000</name>
</gene>
<dbReference type="RefSeq" id="WP_050532695.1">
    <property type="nucleotide sequence ID" value="NZ_AQQZ01000022.1"/>
</dbReference>
<proteinExistence type="predicted"/>
<protein>
    <submittedName>
        <fullName evidence="3">EF hand domain protein</fullName>
    </submittedName>
</protein>
<dbReference type="Pfam" id="PF13202">
    <property type="entry name" value="EF-hand_5"/>
    <property type="match status" value="1"/>
</dbReference>